<sequence>ITQVSTIWELHAESPSTPRRRLISRGMAIGRDHIASTVYTLAFAYVGASLPLLILASMYQRSFLDLMQVEQIAEEITRTLAASVGLVLA</sequence>
<feature type="transmembrane region" description="Helical" evidence="1">
    <location>
        <begin position="38"/>
        <end position="59"/>
    </location>
</feature>
<name>A0AAW5TJN8_STRAP</name>
<reference evidence="2" key="1">
    <citation type="submission" date="2022-10" db="EMBL/GenBank/DDBJ databases">
        <title>Comparative genomic study of S. anginosus.</title>
        <authorList>
            <person name="Prasad A."/>
            <person name="Ene A."/>
            <person name="Jablonska S."/>
            <person name="Du J."/>
            <person name="Wolfe A.J."/>
            <person name="Putonti C."/>
        </authorList>
    </citation>
    <scope>NUCLEOTIDE SEQUENCE</scope>
    <source>
        <strain evidence="2">UMB6888</strain>
    </source>
</reference>
<comment type="caution">
    <text evidence="2">The sequence shown here is derived from an EMBL/GenBank/DDBJ whole genome shotgun (WGS) entry which is preliminary data.</text>
</comment>
<dbReference type="AlphaFoldDB" id="A0AAW5TJN8"/>
<keyword evidence="1" id="KW-0472">Membrane</keyword>
<accession>A0AAW5TJN8</accession>
<evidence type="ECO:0000313" key="2">
    <source>
        <dbReference type="EMBL" id="MCW1073626.1"/>
    </source>
</evidence>
<keyword evidence="1" id="KW-1133">Transmembrane helix</keyword>
<evidence type="ECO:0000313" key="3">
    <source>
        <dbReference type="Proteomes" id="UP001208853"/>
    </source>
</evidence>
<dbReference type="Proteomes" id="UP001208853">
    <property type="component" value="Unassembled WGS sequence"/>
</dbReference>
<evidence type="ECO:0000256" key="1">
    <source>
        <dbReference type="SAM" id="Phobius"/>
    </source>
</evidence>
<gene>
    <name evidence="2" type="ORF">OJ930_11660</name>
</gene>
<dbReference type="PANTHER" id="PTHR41771:SF1">
    <property type="entry name" value="MEMBRANE PROTEIN"/>
    <property type="match status" value="1"/>
</dbReference>
<keyword evidence="1" id="KW-0812">Transmembrane</keyword>
<protein>
    <submittedName>
        <fullName evidence="2">YibE/F family protein</fullName>
    </submittedName>
</protein>
<dbReference type="EMBL" id="JAPAIK010000385">
    <property type="protein sequence ID" value="MCW1073626.1"/>
    <property type="molecule type" value="Genomic_DNA"/>
</dbReference>
<proteinExistence type="predicted"/>
<dbReference type="Pfam" id="PF07907">
    <property type="entry name" value="YibE_F"/>
    <property type="match status" value="1"/>
</dbReference>
<organism evidence="2 3">
    <name type="scientific">Streptococcus anginosus</name>
    <dbReference type="NCBI Taxonomy" id="1328"/>
    <lineage>
        <taxon>Bacteria</taxon>
        <taxon>Bacillati</taxon>
        <taxon>Bacillota</taxon>
        <taxon>Bacilli</taxon>
        <taxon>Lactobacillales</taxon>
        <taxon>Streptococcaceae</taxon>
        <taxon>Streptococcus</taxon>
        <taxon>Streptococcus anginosus group</taxon>
    </lineage>
</organism>
<feature type="non-terminal residue" evidence="2">
    <location>
        <position position="1"/>
    </location>
</feature>
<dbReference type="PANTHER" id="PTHR41771">
    <property type="entry name" value="MEMBRANE PROTEIN-RELATED"/>
    <property type="match status" value="1"/>
</dbReference>
<dbReference type="InterPro" id="IPR012507">
    <property type="entry name" value="YibE_F"/>
</dbReference>
<feature type="non-terminal residue" evidence="2">
    <location>
        <position position="89"/>
    </location>
</feature>